<dbReference type="Proteomes" id="UP000784294">
    <property type="component" value="Unassembled WGS sequence"/>
</dbReference>
<comment type="caution">
    <text evidence="2">The sequence shown here is derived from an EMBL/GenBank/DDBJ whole genome shotgun (WGS) entry which is preliminary data.</text>
</comment>
<evidence type="ECO:0000256" key="1">
    <source>
        <dbReference type="SAM" id="MobiDB-lite"/>
    </source>
</evidence>
<reference evidence="2" key="1">
    <citation type="submission" date="2018-11" db="EMBL/GenBank/DDBJ databases">
        <authorList>
            <consortium name="Pathogen Informatics"/>
        </authorList>
    </citation>
    <scope>NUCLEOTIDE SEQUENCE</scope>
</reference>
<proteinExistence type="predicted"/>
<evidence type="ECO:0000313" key="3">
    <source>
        <dbReference type="Proteomes" id="UP000784294"/>
    </source>
</evidence>
<accession>A0A448WIG8</accession>
<dbReference type="EMBL" id="CAAALY010015217">
    <property type="protein sequence ID" value="VEL12589.1"/>
    <property type="molecule type" value="Genomic_DNA"/>
</dbReference>
<sequence>MEEPSMGAGLGGMPGPDQSDGRTDGRTQMGRAWQNSIVTSFCLQTHAVVPGRRWTTF</sequence>
<name>A0A448WIG8_9PLAT</name>
<dbReference type="AlphaFoldDB" id="A0A448WIG8"/>
<protein>
    <submittedName>
        <fullName evidence="2">Uncharacterized protein</fullName>
    </submittedName>
</protein>
<evidence type="ECO:0000313" key="2">
    <source>
        <dbReference type="EMBL" id="VEL12589.1"/>
    </source>
</evidence>
<keyword evidence="3" id="KW-1185">Reference proteome</keyword>
<organism evidence="2 3">
    <name type="scientific">Protopolystoma xenopodis</name>
    <dbReference type="NCBI Taxonomy" id="117903"/>
    <lineage>
        <taxon>Eukaryota</taxon>
        <taxon>Metazoa</taxon>
        <taxon>Spiralia</taxon>
        <taxon>Lophotrochozoa</taxon>
        <taxon>Platyhelminthes</taxon>
        <taxon>Monogenea</taxon>
        <taxon>Polyopisthocotylea</taxon>
        <taxon>Polystomatidea</taxon>
        <taxon>Polystomatidae</taxon>
        <taxon>Protopolystoma</taxon>
    </lineage>
</organism>
<feature type="region of interest" description="Disordered" evidence="1">
    <location>
        <begin position="1"/>
        <end position="27"/>
    </location>
</feature>
<gene>
    <name evidence="2" type="ORF">PXEA_LOCUS6029</name>
</gene>